<dbReference type="InterPro" id="IPR029055">
    <property type="entry name" value="Ntn_hydrolases_N"/>
</dbReference>
<evidence type="ECO:0000256" key="2">
    <source>
        <dbReference type="PIRSR" id="PIRSR600246-3"/>
    </source>
</evidence>
<dbReference type="AlphaFoldDB" id="A0A5N5XDJ2"/>
<accession>A0A5N5XDJ2</accession>
<evidence type="ECO:0000256" key="1">
    <source>
        <dbReference type="PIRSR" id="PIRSR600246-1"/>
    </source>
</evidence>
<evidence type="ECO:0000313" key="5">
    <source>
        <dbReference type="Proteomes" id="UP000326565"/>
    </source>
</evidence>
<dbReference type="CDD" id="cd04514">
    <property type="entry name" value="Taspase1_like"/>
    <property type="match status" value="1"/>
</dbReference>
<dbReference type="Pfam" id="PF01112">
    <property type="entry name" value="Asparaginase_2"/>
    <property type="match status" value="2"/>
</dbReference>
<dbReference type="InterPro" id="IPR037464">
    <property type="entry name" value="Taspase1"/>
</dbReference>
<dbReference type="SUPFAM" id="SSF56235">
    <property type="entry name" value="N-terminal nucleophile aminohydrolases (Ntn hydrolases)"/>
    <property type="match status" value="1"/>
</dbReference>
<dbReference type="FunFam" id="3.60.20.30:FF:000007">
    <property type="entry name" value="Similar to threonine aspartase"/>
    <property type="match status" value="1"/>
</dbReference>
<name>A0A5N5XDJ2_9EURO</name>
<protein>
    <submittedName>
        <fullName evidence="4">Nucleophile aminohydrolase</fullName>
    </submittedName>
</protein>
<dbReference type="GO" id="GO:0004298">
    <property type="term" value="F:threonine-type endopeptidase activity"/>
    <property type="evidence" value="ECO:0007669"/>
    <property type="project" value="InterPro"/>
</dbReference>
<keyword evidence="4" id="KW-0378">Hydrolase</keyword>
<proteinExistence type="predicted"/>
<evidence type="ECO:0000256" key="3">
    <source>
        <dbReference type="SAM" id="MobiDB-lite"/>
    </source>
</evidence>
<dbReference type="OrthoDB" id="77601at2759"/>
<feature type="region of interest" description="Disordered" evidence="3">
    <location>
        <begin position="206"/>
        <end position="226"/>
    </location>
</feature>
<keyword evidence="5" id="KW-1185">Reference proteome</keyword>
<feature type="active site" description="Nucleophile" evidence="1">
    <location>
        <position position="326"/>
    </location>
</feature>
<dbReference type="GO" id="GO:0051604">
    <property type="term" value="P:protein maturation"/>
    <property type="evidence" value="ECO:0007669"/>
    <property type="project" value="TreeGrafter"/>
</dbReference>
<dbReference type="EMBL" id="ML732160">
    <property type="protein sequence ID" value="KAB8078225.1"/>
    <property type="molecule type" value="Genomic_DNA"/>
</dbReference>
<dbReference type="PANTHER" id="PTHR10188:SF8">
    <property type="entry name" value="THREONINE ASPARTASE 1"/>
    <property type="match status" value="1"/>
</dbReference>
<feature type="site" description="Cleavage; by autolysis" evidence="2">
    <location>
        <begin position="325"/>
        <end position="326"/>
    </location>
</feature>
<sequence>MSRPKKDNISAIFVHAGAGFHSPHNEKLHLETCENAAKVAIQMLRNGGTAVDAVEIAIMLLEDAEITNAGYGSNLTIDGTVECDATIVNHLGRSGAAGAVAQVKNPISLARVVLETSSRPLSLQRVPPNFLVGQGATDFAYEQGLVVLPPDGLISEAAMERWHRWQQDLEAAALKDKEHFPARHQNDRHKYIRRPVNVNPAQLLASPSSIRPASSSASPLSGKTDDVVSSLGDTRFIARTSSITSPSGTCFLPPRARNSRYIDGAGSQAHQSNSMPGSASLEASAAHSLNPNASAMEIDPTPPSLAADMHHGDTTSNAVADRISDTVGAIAVDSEGNIAAGSSSGGIGMKFRGRIGPAALVGIGTAVIPVDPSDPDKTCVATVTSGTGEHIATTMAASTCASRIYYNQLRCEDGSFEEVTEDEALRAMITSDFMGHPGVKESHCQGAIGIMAVKKTIDGVYLCFGHNTDSFALASMSSGDKKPVSVMSRSNGNGSIAQGGRAYRYKRYKVPNVAA</sequence>
<feature type="region of interest" description="Disordered" evidence="3">
    <location>
        <begin position="261"/>
        <end position="284"/>
    </location>
</feature>
<feature type="compositionally biased region" description="Low complexity" evidence="3">
    <location>
        <begin position="206"/>
        <end position="221"/>
    </location>
</feature>
<dbReference type="GO" id="GO:0005737">
    <property type="term" value="C:cytoplasm"/>
    <property type="evidence" value="ECO:0007669"/>
    <property type="project" value="TreeGrafter"/>
</dbReference>
<dbReference type="Proteomes" id="UP000326565">
    <property type="component" value="Unassembled WGS sequence"/>
</dbReference>
<dbReference type="PANTHER" id="PTHR10188">
    <property type="entry name" value="L-ASPARAGINASE"/>
    <property type="match status" value="1"/>
</dbReference>
<dbReference type="InterPro" id="IPR000246">
    <property type="entry name" value="Peptidase_T2"/>
</dbReference>
<organism evidence="4 5">
    <name type="scientific">Aspergillus leporis</name>
    <dbReference type="NCBI Taxonomy" id="41062"/>
    <lineage>
        <taxon>Eukaryota</taxon>
        <taxon>Fungi</taxon>
        <taxon>Dikarya</taxon>
        <taxon>Ascomycota</taxon>
        <taxon>Pezizomycotina</taxon>
        <taxon>Eurotiomycetes</taxon>
        <taxon>Eurotiomycetidae</taxon>
        <taxon>Eurotiales</taxon>
        <taxon>Aspergillaceae</taxon>
        <taxon>Aspergillus</taxon>
        <taxon>Aspergillus subgen. Circumdati</taxon>
    </lineage>
</organism>
<gene>
    <name evidence="4" type="ORF">BDV29DRAFT_152947</name>
</gene>
<dbReference type="Gene3D" id="3.60.20.30">
    <property type="entry name" value="(Glycosyl)asparaginase"/>
    <property type="match status" value="1"/>
</dbReference>
<evidence type="ECO:0000313" key="4">
    <source>
        <dbReference type="EMBL" id="KAB8078225.1"/>
    </source>
</evidence>
<feature type="compositionally biased region" description="Polar residues" evidence="3">
    <location>
        <begin position="268"/>
        <end position="277"/>
    </location>
</feature>
<reference evidence="4 5" key="1">
    <citation type="submission" date="2019-04" db="EMBL/GenBank/DDBJ databases">
        <title>Friends and foes A comparative genomics study of 23 Aspergillus species from section Flavi.</title>
        <authorList>
            <consortium name="DOE Joint Genome Institute"/>
            <person name="Kjaerbolling I."/>
            <person name="Vesth T."/>
            <person name="Frisvad J.C."/>
            <person name="Nybo J.L."/>
            <person name="Theobald S."/>
            <person name="Kildgaard S."/>
            <person name="Isbrandt T."/>
            <person name="Kuo A."/>
            <person name="Sato A."/>
            <person name="Lyhne E.K."/>
            <person name="Kogle M.E."/>
            <person name="Wiebenga A."/>
            <person name="Kun R.S."/>
            <person name="Lubbers R.J."/>
            <person name="Makela M.R."/>
            <person name="Barry K."/>
            <person name="Chovatia M."/>
            <person name="Clum A."/>
            <person name="Daum C."/>
            <person name="Haridas S."/>
            <person name="He G."/>
            <person name="LaButti K."/>
            <person name="Lipzen A."/>
            <person name="Mondo S."/>
            <person name="Riley R."/>
            <person name="Salamov A."/>
            <person name="Simmons B.A."/>
            <person name="Magnuson J.K."/>
            <person name="Henrissat B."/>
            <person name="Mortensen U.H."/>
            <person name="Larsen T.O."/>
            <person name="Devries R.P."/>
            <person name="Grigoriev I.V."/>
            <person name="Machida M."/>
            <person name="Baker S.E."/>
            <person name="Andersen M.R."/>
        </authorList>
    </citation>
    <scope>NUCLEOTIDE SEQUENCE [LARGE SCALE GENOMIC DNA]</scope>
    <source>
        <strain evidence="4 5">CBS 151.66</strain>
    </source>
</reference>